<dbReference type="PANTHER" id="PTHR11048">
    <property type="entry name" value="PRENYLTRANSFERASES"/>
    <property type="match status" value="1"/>
</dbReference>
<comment type="cofactor">
    <cofactor evidence="1 12">
        <name>Mg(2+)</name>
        <dbReference type="ChEBI" id="CHEBI:18420"/>
    </cofactor>
</comment>
<dbReference type="FunFam" id="1.10.357.140:FF:000002">
    <property type="entry name" value="4-hydroxybenzoate octaprenyltransferase"/>
    <property type="match status" value="1"/>
</dbReference>
<evidence type="ECO:0000256" key="3">
    <source>
        <dbReference type="ARBA" id="ARBA00005985"/>
    </source>
</evidence>
<comment type="similarity">
    <text evidence="3 12">Belongs to the UbiA prenyltransferase family.</text>
</comment>
<evidence type="ECO:0000256" key="10">
    <source>
        <dbReference type="ARBA" id="ARBA00022989"/>
    </source>
</evidence>
<dbReference type="NCBIfam" id="TIGR01474">
    <property type="entry name" value="ubiA_proteo"/>
    <property type="match status" value="1"/>
</dbReference>
<dbReference type="GO" id="GO:0008412">
    <property type="term" value="F:4-hydroxybenzoate polyprenyltransferase activity"/>
    <property type="evidence" value="ECO:0007669"/>
    <property type="project" value="UniProtKB-UniRule"/>
</dbReference>
<evidence type="ECO:0000256" key="2">
    <source>
        <dbReference type="ARBA" id="ARBA00004141"/>
    </source>
</evidence>
<dbReference type="PANTHER" id="PTHR11048:SF28">
    <property type="entry name" value="4-HYDROXYBENZOATE POLYPRENYLTRANSFERASE, MITOCHONDRIAL"/>
    <property type="match status" value="1"/>
</dbReference>
<dbReference type="FunFam" id="1.20.120.1780:FF:000001">
    <property type="entry name" value="4-hydroxybenzoate octaprenyltransferase"/>
    <property type="match status" value="1"/>
</dbReference>
<keyword evidence="11 12" id="KW-0472">Membrane</keyword>
<accession>A0A090ANW8</accession>
<feature type="transmembrane region" description="Helical" evidence="12">
    <location>
        <begin position="265"/>
        <end position="285"/>
    </location>
</feature>
<comment type="function">
    <text evidence="12">Catalyzes the prenylation of para-hydroxybenzoate (PHB) with an all-trans polyprenyl group. Mediates the second step in the final reaction sequence of ubiquinone-8 (UQ-8) biosynthesis, which is the condensation of the polyisoprenoid side chain with PHB, generating the first membrane-bound Q intermediate 3-octaprenyl-4-hydroxybenzoate.</text>
</comment>
<feature type="transmembrane region" description="Helical" evidence="12">
    <location>
        <begin position="207"/>
        <end position="227"/>
    </location>
</feature>
<name>A0A090ANW8_9GAMM</name>
<feature type="transmembrane region" description="Helical" evidence="12">
    <location>
        <begin position="140"/>
        <end position="158"/>
    </location>
</feature>
<dbReference type="Gene3D" id="1.10.357.140">
    <property type="entry name" value="UbiA prenyltransferase"/>
    <property type="match status" value="1"/>
</dbReference>
<reference evidence="14" key="1">
    <citation type="journal article" date="2014" name="ISME J.">
        <title>Ecophysiology of Thioploca ingrica as revealed by the complete genome sequence supplemented with proteomic evidence.</title>
        <authorList>
            <person name="Kojima H."/>
            <person name="Ogura Y."/>
            <person name="Yamamoto N."/>
            <person name="Togashi T."/>
            <person name="Mori H."/>
            <person name="Watanabe T."/>
            <person name="Nemoto F."/>
            <person name="Kurokawa K."/>
            <person name="Hayashi T."/>
            <person name="Fukui M."/>
        </authorList>
    </citation>
    <scope>NUCLEOTIDE SEQUENCE [LARGE SCALE GENOMIC DNA]</scope>
</reference>
<feature type="transmembrane region" description="Helical" evidence="12">
    <location>
        <begin position="233"/>
        <end position="253"/>
    </location>
</feature>
<sequence length="286" mass="32483">MMLERFYQYALLMRLHRPIGIYLLLWPTLWALWIASNGYPDITVAMVFILGVILMRSAGCVINDYADRHIDPHVGRTRERPLAAGQVSEREALTLFIILCLLALALVLLMNWLTIALSVVAALLAATYPFTKRYTYWPQVYLGFAFGWSIPMAFAAQTGTVPPLAWLLFIINVLWTIAYDTLYAMVDREDDLMIGVKSTAILFGQADKVMVAALHITVLGLLLWVGQQLYFGKLYHLGLLIAASLAIYQQWLIRDRQPTHCFQAFLNNHWLGAAIFMGIATDYYWG</sequence>
<evidence type="ECO:0000256" key="5">
    <source>
        <dbReference type="ARBA" id="ARBA00022519"/>
    </source>
</evidence>
<dbReference type="InterPro" id="IPR000537">
    <property type="entry name" value="UbiA_prenyltransferase"/>
</dbReference>
<keyword evidence="5 12" id="KW-0997">Cell inner membrane</keyword>
<dbReference type="STRING" id="40754.THII_3580"/>
<dbReference type="EC" id="2.5.1.39" evidence="12 13"/>
<keyword evidence="9 12" id="KW-0460">Magnesium</keyword>
<evidence type="ECO:0000313" key="15">
    <source>
        <dbReference type="Proteomes" id="UP000031623"/>
    </source>
</evidence>
<dbReference type="HOGENOM" id="CLU_034879_1_0_6"/>
<dbReference type="KEGG" id="tig:THII_3580"/>
<evidence type="ECO:0000256" key="12">
    <source>
        <dbReference type="HAMAP-Rule" id="MF_01635"/>
    </source>
</evidence>
<keyword evidence="8 12" id="KW-0812">Transmembrane</keyword>
<dbReference type="CDD" id="cd13959">
    <property type="entry name" value="PT_UbiA_COQ2"/>
    <property type="match status" value="1"/>
</dbReference>
<evidence type="ECO:0000256" key="1">
    <source>
        <dbReference type="ARBA" id="ARBA00001946"/>
    </source>
</evidence>
<dbReference type="GO" id="GO:0005886">
    <property type="term" value="C:plasma membrane"/>
    <property type="evidence" value="ECO:0007669"/>
    <property type="project" value="UniProtKB-SubCell"/>
</dbReference>
<evidence type="ECO:0000313" key="14">
    <source>
        <dbReference type="EMBL" id="BAP57877.1"/>
    </source>
</evidence>
<feature type="transmembrane region" description="Helical" evidence="12">
    <location>
        <begin position="164"/>
        <end position="186"/>
    </location>
</feature>
<comment type="catalytic activity">
    <reaction evidence="12">
        <text>all-trans-octaprenyl diphosphate + 4-hydroxybenzoate = 4-hydroxy-3-(all-trans-octaprenyl)benzoate + diphosphate</text>
        <dbReference type="Rhea" id="RHEA:27782"/>
        <dbReference type="ChEBI" id="CHEBI:1617"/>
        <dbReference type="ChEBI" id="CHEBI:17879"/>
        <dbReference type="ChEBI" id="CHEBI:33019"/>
        <dbReference type="ChEBI" id="CHEBI:57711"/>
        <dbReference type="EC" id="2.5.1.39"/>
    </reaction>
</comment>
<dbReference type="GO" id="GO:0006744">
    <property type="term" value="P:ubiquinone biosynthetic process"/>
    <property type="evidence" value="ECO:0007669"/>
    <property type="project" value="UniProtKB-UniRule"/>
</dbReference>
<feature type="transmembrane region" description="Helical" evidence="12">
    <location>
        <begin position="42"/>
        <end position="66"/>
    </location>
</feature>
<organism evidence="14 15">
    <name type="scientific">Thioploca ingrica</name>
    <dbReference type="NCBI Taxonomy" id="40754"/>
    <lineage>
        <taxon>Bacteria</taxon>
        <taxon>Pseudomonadati</taxon>
        <taxon>Pseudomonadota</taxon>
        <taxon>Gammaproteobacteria</taxon>
        <taxon>Thiotrichales</taxon>
        <taxon>Thiotrichaceae</taxon>
        <taxon>Thioploca</taxon>
    </lineage>
</organism>
<evidence type="ECO:0000256" key="7">
    <source>
        <dbReference type="ARBA" id="ARBA00022688"/>
    </source>
</evidence>
<dbReference type="AlphaFoldDB" id="A0A090ANW8"/>
<comment type="subcellular location">
    <subcellularLocation>
        <location evidence="12">Cell inner membrane</location>
        <topology evidence="12">Multi-pass membrane protein</topology>
    </subcellularLocation>
    <subcellularLocation>
        <location evidence="2">Membrane</location>
        <topology evidence="2">Multi-pass membrane protein</topology>
    </subcellularLocation>
</comment>
<dbReference type="InterPro" id="IPR006370">
    <property type="entry name" value="HB_polyprenyltransferase-like"/>
</dbReference>
<dbReference type="InterPro" id="IPR030470">
    <property type="entry name" value="UbiA_prenylTrfase_CS"/>
</dbReference>
<dbReference type="PROSITE" id="PS00943">
    <property type="entry name" value="UBIA"/>
    <property type="match status" value="1"/>
</dbReference>
<keyword evidence="6 12" id="KW-0808">Transferase</keyword>
<dbReference type="InterPro" id="IPR039653">
    <property type="entry name" value="Prenyltransferase"/>
</dbReference>
<dbReference type="EMBL" id="AP014633">
    <property type="protein sequence ID" value="BAP57877.1"/>
    <property type="molecule type" value="Genomic_DNA"/>
</dbReference>
<dbReference type="HAMAP" id="MF_01635">
    <property type="entry name" value="UbiA"/>
    <property type="match status" value="1"/>
</dbReference>
<keyword evidence="10 12" id="KW-1133">Transmembrane helix</keyword>
<evidence type="ECO:0000256" key="8">
    <source>
        <dbReference type="ARBA" id="ARBA00022692"/>
    </source>
</evidence>
<protein>
    <recommendedName>
        <fullName evidence="12 13">4-hydroxybenzoate octaprenyltransferase</fullName>
        <ecNumber evidence="12 13">2.5.1.39</ecNumber>
    </recommendedName>
    <alternativeName>
        <fullName evidence="12">4-HB polyprenyltransferase</fullName>
    </alternativeName>
</protein>
<dbReference type="UniPathway" id="UPA00232"/>
<keyword evidence="7 12" id="KW-0831">Ubiquinone biosynthesis</keyword>
<keyword evidence="4 12" id="KW-1003">Cell membrane</keyword>
<evidence type="ECO:0000256" key="9">
    <source>
        <dbReference type="ARBA" id="ARBA00022842"/>
    </source>
</evidence>
<dbReference type="Gene3D" id="1.20.120.1780">
    <property type="entry name" value="UbiA prenyltransferase"/>
    <property type="match status" value="1"/>
</dbReference>
<evidence type="ECO:0000256" key="4">
    <source>
        <dbReference type="ARBA" id="ARBA00022475"/>
    </source>
</evidence>
<gene>
    <name evidence="12" type="primary">ubiA</name>
    <name evidence="14" type="ORF">THII_3580</name>
</gene>
<dbReference type="InterPro" id="IPR044878">
    <property type="entry name" value="UbiA_sf"/>
</dbReference>
<dbReference type="Proteomes" id="UP000031623">
    <property type="component" value="Chromosome"/>
</dbReference>
<dbReference type="Pfam" id="PF01040">
    <property type="entry name" value="UbiA"/>
    <property type="match status" value="1"/>
</dbReference>
<comment type="pathway">
    <text evidence="12">Cofactor biosynthesis; ubiquinone biosynthesis.</text>
</comment>
<feature type="transmembrane region" description="Helical" evidence="12">
    <location>
        <begin position="20"/>
        <end position="36"/>
    </location>
</feature>
<feature type="transmembrane region" description="Helical" evidence="12">
    <location>
        <begin position="87"/>
        <end position="106"/>
    </location>
</feature>
<keyword evidence="15" id="KW-1185">Reference proteome</keyword>
<proteinExistence type="inferred from homology"/>
<evidence type="ECO:0000256" key="6">
    <source>
        <dbReference type="ARBA" id="ARBA00022679"/>
    </source>
</evidence>
<evidence type="ECO:0000256" key="11">
    <source>
        <dbReference type="ARBA" id="ARBA00023136"/>
    </source>
</evidence>
<evidence type="ECO:0000256" key="13">
    <source>
        <dbReference type="NCBIfam" id="TIGR01474"/>
    </source>
</evidence>